<reference evidence="1 2" key="1">
    <citation type="journal article" date="2019" name="Emerg. Microbes Infect.">
        <title>Comprehensive subspecies identification of 175 nontuberculous mycobacteria species based on 7547 genomic profiles.</title>
        <authorList>
            <person name="Matsumoto Y."/>
            <person name="Kinjo T."/>
            <person name="Motooka D."/>
            <person name="Nabeya D."/>
            <person name="Jung N."/>
            <person name="Uechi K."/>
            <person name="Horii T."/>
            <person name="Iida T."/>
            <person name="Fujita J."/>
            <person name="Nakamura S."/>
        </authorList>
    </citation>
    <scope>NUCLEOTIDE SEQUENCE [LARGE SCALE GENOMIC DNA]</scope>
    <source>
        <strain evidence="1 2">JCM 30275</strain>
    </source>
</reference>
<name>A0A6N4W2N1_9MYCO</name>
<dbReference type="Proteomes" id="UP000467249">
    <property type="component" value="Chromosome"/>
</dbReference>
<gene>
    <name evidence="1" type="ORF">MANY_01250</name>
</gene>
<dbReference type="AlphaFoldDB" id="A0A6N4W2N1"/>
<evidence type="ECO:0000313" key="2">
    <source>
        <dbReference type="Proteomes" id="UP000467249"/>
    </source>
</evidence>
<keyword evidence="2" id="KW-1185">Reference proteome</keyword>
<dbReference type="EMBL" id="AP022620">
    <property type="protein sequence ID" value="BBZ74788.1"/>
    <property type="molecule type" value="Genomic_DNA"/>
</dbReference>
<accession>A0A6N4W2N1</accession>
<protein>
    <submittedName>
        <fullName evidence="1">Uncharacterized protein</fullName>
    </submittedName>
</protein>
<organism evidence="1 2">
    <name type="scientific">Mycolicibacterium anyangense</name>
    <dbReference type="NCBI Taxonomy" id="1431246"/>
    <lineage>
        <taxon>Bacteria</taxon>
        <taxon>Bacillati</taxon>
        <taxon>Actinomycetota</taxon>
        <taxon>Actinomycetes</taxon>
        <taxon>Mycobacteriales</taxon>
        <taxon>Mycobacteriaceae</taxon>
        <taxon>Mycolicibacterium</taxon>
    </lineage>
</organism>
<evidence type="ECO:0000313" key="1">
    <source>
        <dbReference type="EMBL" id="BBZ74788.1"/>
    </source>
</evidence>
<proteinExistence type="predicted"/>
<dbReference type="KEGG" id="many:MANY_01250"/>
<sequence length="160" mass="17826">MTDPADFERLSRNWIHWSEVAGLTEVSVSTDCADCAILFSSSDSSVHLRHDGDWWVVDTVNDRRQRANDTARFSSYELAEKYLVFIWGSAARSVQRAPLPGPALYQLGFSPDVEALPISEGVYELRSAEGRAVLPEPYATIVSRLIGKPLDEIEEILRAG</sequence>
<dbReference type="RefSeq" id="WP_163802331.1">
    <property type="nucleotide sequence ID" value="NZ_AP022620.1"/>
</dbReference>